<dbReference type="InterPro" id="IPR012337">
    <property type="entry name" value="RNaseH-like_sf"/>
</dbReference>
<evidence type="ECO:0000313" key="2">
    <source>
        <dbReference type="Proteomes" id="UP000695022"/>
    </source>
</evidence>
<keyword evidence="2" id="KW-1185">Reference proteome</keyword>
<dbReference type="PROSITE" id="PS50994">
    <property type="entry name" value="INTEGRASE"/>
    <property type="match status" value="1"/>
</dbReference>
<dbReference type="InterPro" id="IPR001584">
    <property type="entry name" value="Integrase_cat-core"/>
</dbReference>
<evidence type="ECO:0000259" key="1">
    <source>
        <dbReference type="PROSITE" id="PS50994"/>
    </source>
</evidence>
<dbReference type="PANTHER" id="PTHR47331">
    <property type="entry name" value="PHD-TYPE DOMAIN-CONTAINING PROTEIN"/>
    <property type="match status" value="1"/>
</dbReference>
<name>A0ABM1EZZ7_PRICU</name>
<dbReference type="Gene3D" id="1.10.340.70">
    <property type="match status" value="1"/>
</dbReference>
<dbReference type="InterPro" id="IPR041588">
    <property type="entry name" value="Integrase_H2C2"/>
</dbReference>
<accession>A0ABM1EZZ7</accession>
<proteinExistence type="predicted"/>
<protein>
    <submittedName>
        <fullName evidence="3">Uncharacterized protein LOC106817603</fullName>
    </submittedName>
</protein>
<dbReference type="GeneID" id="106817603"/>
<dbReference type="InterPro" id="IPR036397">
    <property type="entry name" value="RNaseH_sf"/>
</dbReference>
<dbReference type="Gene3D" id="3.30.420.10">
    <property type="entry name" value="Ribonuclease H-like superfamily/Ribonuclease H"/>
    <property type="match status" value="1"/>
</dbReference>
<dbReference type="Proteomes" id="UP000695022">
    <property type="component" value="Unplaced"/>
</dbReference>
<feature type="domain" description="Integrase catalytic" evidence="1">
    <location>
        <begin position="290"/>
        <end position="477"/>
    </location>
</feature>
<dbReference type="RefSeq" id="XP_014677768.1">
    <property type="nucleotide sequence ID" value="XM_014822282.1"/>
</dbReference>
<gene>
    <name evidence="3" type="primary">LOC106817603</name>
</gene>
<sequence length="510" mass="57958">MSNLTCDALERDIFKNAMHWNESTFVKPFVGVRIAEIQSTWSFGHWRFVPTKLNPADDLSRGLRPHEMNGRWINGPDFLRKPREEWPTVTKVVPPEDDVERKKPRPVCATVKVVPPIDVKRFSNWGKLTRVTAYVLRFVHNLNCGRKAIERKSGPLNPEEMERARLYTIKSVQRQLENWRQLKDLAPFSDDQGIIRVGGRLRHAPLTYDQKHPILLPASSHVSKLVMGDGHEKMSHPGSERTLCESRRRYWILKGRSLARETVKNCVICRILRQPPHTTLMGNLPVDRLKLFAPPYSTTGVDLFGPFLLKCGRNKSVKAWGAIFTCATVRAVHLEIVETLSTTSFLHALRRFVAHHGWPSTIISDNGTNFGGAEKELRKLVIEGRKQIEDFAVLHHVKWRFITPLSPHQGGFYESLIKQVKGSLRVAIGQQLLTWNEMSTAFAEVQSLVNSRPIGYSSNDPNDLQPLTPNHFLIGRASTAIPQGPFEAESFKVVDERLPYLLTSNNAEKG</sequence>
<dbReference type="SUPFAM" id="SSF53098">
    <property type="entry name" value="Ribonuclease H-like"/>
    <property type="match status" value="1"/>
</dbReference>
<evidence type="ECO:0000313" key="3">
    <source>
        <dbReference type="RefSeq" id="XP_014677768.1"/>
    </source>
</evidence>
<organism evidence="2 3">
    <name type="scientific">Priapulus caudatus</name>
    <name type="common">Priapulid worm</name>
    <dbReference type="NCBI Taxonomy" id="37621"/>
    <lineage>
        <taxon>Eukaryota</taxon>
        <taxon>Metazoa</taxon>
        <taxon>Ecdysozoa</taxon>
        <taxon>Scalidophora</taxon>
        <taxon>Priapulida</taxon>
        <taxon>Priapulimorpha</taxon>
        <taxon>Priapulimorphida</taxon>
        <taxon>Priapulidae</taxon>
        <taxon>Priapulus</taxon>
    </lineage>
</organism>
<dbReference type="Pfam" id="PF17921">
    <property type="entry name" value="Integrase_H2C2"/>
    <property type="match status" value="1"/>
</dbReference>
<reference evidence="3" key="1">
    <citation type="submission" date="2025-08" db="UniProtKB">
        <authorList>
            <consortium name="RefSeq"/>
        </authorList>
    </citation>
    <scope>IDENTIFICATION</scope>
</reference>